<evidence type="ECO:0000313" key="5">
    <source>
        <dbReference type="EMBL" id="TWJ08521.1"/>
    </source>
</evidence>
<dbReference type="Proteomes" id="UP000320547">
    <property type="component" value="Unassembled WGS sequence"/>
</dbReference>
<comment type="caution">
    <text evidence="5">The sequence shown here is derived from an EMBL/GenBank/DDBJ whole genome shotgun (WGS) entry which is preliminary data.</text>
</comment>
<keyword evidence="1" id="KW-0805">Transcription regulation</keyword>
<keyword evidence="6" id="KW-1185">Reference proteome</keyword>
<evidence type="ECO:0000256" key="1">
    <source>
        <dbReference type="ARBA" id="ARBA00023015"/>
    </source>
</evidence>
<dbReference type="PANTHER" id="PTHR44688">
    <property type="entry name" value="DNA-BINDING TRANSCRIPTIONAL ACTIVATOR DEVR_DOSR"/>
    <property type="match status" value="1"/>
</dbReference>
<proteinExistence type="predicted"/>
<evidence type="ECO:0000313" key="6">
    <source>
        <dbReference type="Proteomes" id="UP000320547"/>
    </source>
</evidence>
<dbReference type="InterPro" id="IPR016032">
    <property type="entry name" value="Sig_transdc_resp-reg_C-effctor"/>
</dbReference>
<dbReference type="PROSITE" id="PS50043">
    <property type="entry name" value="HTH_LUXR_2"/>
    <property type="match status" value="1"/>
</dbReference>
<dbReference type="GO" id="GO:0006355">
    <property type="term" value="P:regulation of DNA-templated transcription"/>
    <property type="evidence" value="ECO:0007669"/>
    <property type="project" value="InterPro"/>
</dbReference>
<dbReference type="OrthoDB" id="3170288at2"/>
<dbReference type="InterPro" id="IPR036693">
    <property type="entry name" value="TF_LuxR_autoind-bd_dom_sf"/>
</dbReference>
<evidence type="ECO:0000259" key="4">
    <source>
        <dbReference type="PROSITE" id="PS50043"/>
    </source>
</evidence>
<reference evidence="5 6" key="1">
    <citation type="submission" date="2019-07" db="EMBL/GenBank/DDBJ databases">
        <title>Genomic Encyclopedia of Archaeal and Bacterial Type Strains, Phase II (KMG-II): from individual species to whole genera.</title>
        <authorList>
            <person name="Goeker M."/>
        </authorList>
    </citation>
    <scope>NUCLEOTIDE SEQUENCE [LARGE SCALE GENOMIC DNA]</scope>
    <source>
        <strain evidence="5 6">ATCC BAA-2084</strain>
    </source>
</reference>
<dbReference type="InterPro" id="IPR005143">
    <property type="entry name" value="TF_LuxR_autoind-bd_dom"/>
</dbReference>
<evidence type="ECO:0000256" key="3">
    <source>
        <dbReference type="ARBA" id="ARBA00023163"/>
    </source>
</evidence>
<dbReference type="STRING" id="476157.GCA_001663155_00609"/>
<dbReference type="GO" id="GO:0003677">
    <property type="term" value="F:DNA binding"/>
    <property type="evidence" value="ECO:0007669"/>
    <property type="project" value="UniProtKB-KW"/>
</dbReference>
<dbReference type="AlphaFoldDB" id="A0A562USE5"/>
<protein>
    <submittedName>
        <fullName evidence="5">Autoinducer binding domain-containing protein</fullName>
    </submittedName>
</protein>
<name>A0A562USE5_9SPHN</name>
<feature type="domain" description="HTH luxR-type" evidence="4">
    <location>
        <begin position="180"/>
        <end position="245"/>
    </location>
</feature>
<dbReference type="RefSeq" id="WP_067597187.1">
    <property type="nucleotide sequence ID" value="NZ_CP015963.1"/>
</dbReference>
<dbReference type="Gene3D" id="3.30.450.80">
    <property type="entry name" value="Transcription factor LuxR-like, autoinducer-binding domain"/>
    <property type="match status" value="1"/>
</dbReference>
<keyword evidence="2" id="KW-0238">DNA-binding</keyword>
<dbReference type="SUPFAM" id="SSF46894">
    <property type="entry name" value="C-terminal effector domain of the bipartite response regulators"/>
    <property type="match status" value="1"/>
</dbReference>
<dbReference type="Pfam" id="PF00196">
    <property type="entry name" value="GerE"/>
    <property type="match status" value="1"/>
</dbReference>
<dbReference type="Gene3D" id="1.10.10.10">
    <property type="entry name" value="Winged helix-like DNA-binding domain superfamily/Winged helix DNA-binding domain"/>
    <property type="match status" value="1"/>
</dbReference>
<organism evidence="5 6">
    <name type="scientific">Altererythrobacter ishigakiensis</name>
    <dbReference type="NCBI Taxonomy" id="476157"/>
    <lineage>
        <taxon>Bacteria</taxon>
        <taxon>Pseudomonadati</taxon>
        <taxon>Pseudomonadota</taxon>
        <taxon>Alphaproteobacteria</taxon>
        <taxon>Sphingomonadales</taxon>
        <taxon>Erythrobacteraceae</taxon>
        <taxon>Altererythrobacter</taxon>
    </lineage>
</organism>
<dbReference type="EMBL" id="VLLK01000001">
    <property type="protein sequence ID" value="TWJ08521.1"/>
    <property type="molecule type" value="Genomic_DNA"/>
</dbReference>
<dbReference type="PRINTS" id="PR00038">
    <property type="entry name" value="HTHLUXR"/>
</dbReference>
<dbReference type="PANTHER" id="PTHR44688:SF16">
    <property type="entry name" value="DNA-BINDING TRANSCRIPTIONAL ACTIVATOR DEVR_DOSR"/>
    <property type="match status" value="1"/>
</dbReference>
<evidence type="ECO:0000256" key="2">
    <source>
        <dbReference type="ARBA" id="ARBA00023125"/>
    </source>
</evidence>
<dbReference type="InterPro" id="IPR036388">
    <property type="entry name" value="WH-like_DNA-bd_sf"/>
</dbReference>
<dbReference type="SMART" id="SM00421">
    <property type="entry name" value="HTH_LUXR"/>
    <property type="match status" value="1"/>
</dbReference>
<accession>A0A562USE5</accession>
<dbReference type="Pfam" id="PF03472">
    <property type="entry name" value="Autoind_bind"/>
    <property type="match status" value="1"/>
</dbReference>
<dbReference type="InterPro" id="IPR000792">
    <property type="entry name" value="Tscrpt_reg_LuxR_C"/>
</dbReference>
<keyword evidence="3" id="KW-0804">Transcription</keyword>
<sequence>MKALGREIMAQDRLDYWEALGLIAGADTIVSFRRAIYETLKAIRFGGVYFLAPVVADRRVGRVFWNVGFPKVWERAYKDSGRWDDPLPNLSLNRGSAFKWSDAESVGNVDERGLAYLAKLRNDGMGEGVAAHCTGPYARSGFVGVGMPEEPGLLDDEAVRRIQMAAQLCFLQYCRLVGAFKEHVPDLSQRELDVIRWIGEGKSNAVIAEILGITKNSVDSYVKRIFGKLGVSDRTAAAVRAVSLGLISPGKHFREAAHRPRWLT</sequence>
<dbReference type="CDD" id="cd06170">
    <property type="entry name" value="LuxR_C_like"/>
    <property type="match status" value="1"/>
</dbReference>
<dbReference type="SUPFAM" id="SSF75516">
    <property type="entry name" value="Pheromone-binding domain of LuxR-like quorum-sensing transcription factors"/>
    <property type="match status" value="1"/>
</dbReference>
<dbReference type="PROSITE" id="PS00622">
    <property type="entry name" value="HTH_LUXR_1"/>
    <property type="match status" value="1"/>
</dbReference>
<gene>
    <name evidence="5" type="ORF">JN10_0132</name>
</gene>